<sequence length="93" mass="10604">MKNNHLFKIILCNIILILFYVFNTSSQLVVKNLGLDKVDKHFSFLIGIFNPLIGLYLDLRIVSVSTAPITTIKEIAKVLFMLSRISTILMCIF</sequence>
<accession>A0A6G0Y2G7</accession>
<feature type="transmembrane region" description="Helical" evidence="1">
    <location>
        <begin position="6"/>
        <end position="30"/>
    </location>
</feature>
<comment type="caution">
    <text evidence="2">The sequence shown here is derived from an EMBL/GenBank/DDBJ whole genome shotgun (WGS) entry which is preliminary data.</text>
</comment>
<proteinExistence type="predicted"/>
<reference evidence="2 3" key="1">
    <citation type="submission" date="2019-08" db="EMBL/GenBank/DDBJ databases">
        <title>Whole genome of Aphis craccivora.</title>
        <authorList>
            <person name="Voronova N.V."/>
            <person name="Shulinski R.S."/>
            <person name="Bandarenka Y.V."/>
            <person name="Zhorov D.G."/>
            <person name="Warner D."/>
        </authorList>
    </citation>
    <scope>NUCLEOTIDE SEQUENCE [LARGE SCALE GENOMIC DNA]</scope>
    <source>
        <strain evidence="2">180601</strain>
        <tissue evidence="2">Whole Body</tissue>
    </source>
</reference>
<evidence type="ECO:0000313" key="3">
    <source>
        <dbReference type="Proteomes" id="UP000478052"/>
    </source>
</evidence>
<evidence type="ECO:0000256" key="1">
    <source>
        <dbReference type="SAM" id="Phobius"/>
    </source>
</evidence>
<dbReference type="GO" id="GO:0008233">
    <property type="term" value="F:peptidase activity"/>
    <property type="evidence" value="ECO:0007669"/>
    <property type="project" value="UniProtKB-KW"/>
</dbReference>
<dbReference type="AlphaFoldDB" id="A0A6G0Y2G7"/>
<keyword evidence="2" id="KW-0645">Protease</keyword>
<feature type="transmembrane region" description="Helical" evidence="1">
    <location>
        <begin position="42"/>
        <end position="63"/>
    </location>
</feature>
<dbReference type="GO" id="GO:0006508">
    <property type="term" value="P:proteolysis"/>
    <property type="evidence" value="ECO:0007669"/>
    <property type="project" value="UniProtKB-KW"/>
</dbReference>
<dbReference type="Proteomes" id="UP000478052">
    <property type="component" value="Unassembled WGS sequence"/>
</dbReference>
<keyword evidence="3" id="KW-1185">Reference proteome</keyword>
<gene>
    <name evidence="2" type="ORF">FWK35_00022885</name>
</gene>
<keyword evidence="1" id="KW-1133">Transmembrane helix</keyword>
<keyword evidence="1" id="KW-0472">Membrane</keyword>
<organism evidence="2 3">
    <name type="scientific">Aphis craccivora</name>
    <name type="common">Cowpea aphid</name>
    <dbReference type="NCBI Taxonomy" id="307492"/>
    <lineage>
        <taxon>Eukaryota</taxon>
        <taxon>Metazoa</taxon>
        <taxon>Ecdysozoa</taxon>
        <taxon>Arthropoda</taxon>
        <taxon>Hexapoda</taxon>
        <taxon>Insecta</taxon>
        <taxon>Pterygota</taxon>
        <taxon>Neoptera</taxon>
        <taxon>Paraneoptera</taxon>
        <taxon>Hemiptera</taxon>
        <taxon>Sternorrhyncha</taxon>
        <taxon>Aphidomorpha</taxon>
        <taxon>Aphidoidea</taxon>
        <taxon>Aphididae</taxon>
        <taxon>Aphidini</taxon>
        <taxon>Aphis</taxon>
        <taxon>Aphis</taxon>
    </lineage>
</organism>
<name>A0A6G0Y2G7_APHCR</name>
<dbReference type="EMBL" id="VUJU01006594">
    <property type="protein sequence ID" value="KAF0748141.1"/>
    <property type="molecule type" value="Genomic_DNA"/>
</dbReference>
<keyword evidence="1" id="KW-0812">Transmembrane</keyword>
<protein>
    <submittedName>
        <fullName evidence="2">Venom protease-like isoform X4</fullName>
    </submittedName>
</protein>
<evidence type="ECO:0000313" key="2">
    <source>
        <dbReference type="EMBL" id="KAF0748141.1"/>
    </source>
</evidence>
<keyword evidence="2" id="KW-0378">Hydrolase</keyword>